<feature type="domain" description="4Fe-4S ferredoxin-type" evidence="4">
    <location>
        <begin position="58"/>
        <end position="87"/>
    </location>
</feature>
<dbReference type="InterPro" id="IPR027417">
    <property type="entry name" value="P-loop_NTPase"/>
</dbReference>
<evidence type="ECO:0000313" key="6">
    <source>
        <dbReference type="Proteomes" id="UP000179242"/>
    </source>
</evidence>
<name>A0A1F4U795_UNCSA</name>
<gene>
    <name evidence="5" type="ORF">A2438_00850</name>
</gene>
<dbReference type="GO" id="GO:0051536">
    <property type="term" value="F:iron-sulfur cluster binding"/>
    <property type="evidence" value="ECO:0007669"/>
    <property type="project" value="UniProtKB-KW"/>
</dbReference>
<dbReference type="Proteomes" id="UP000179242">
    <property type="component" value="Unassembled WGS sequence"/>
</dbReference>
<dbReference type="InterPro" id="IPR002586">
    <property type="entry name" value="CobQ/CobB/MinD/ParA_Nub-bd_dom"/>
</dbReference>
<organism evidence="5 6">
    <name type="scientific">candidate division WOR-1 bacterium RIFOXYC2_FULL_46_14</name>
    <dbReference type="NCBI Taxonomy" id="1802587"/>
    <lineage>
        <taxon>Bacteria</taxon>
        <taxon>Bacillati</taxon>
        <taxon>Saganbacteria</taxon>
    </lineage>
</organism>
<evidence type="ECO:0000256" key="2">
    <source>
        <dbReference type="ARBA" id="ARBA00023004"/>
    </source>
</evidence>
<protein>
    <submittedName>
        <fullName evidence="5">(4Fe-4S)-binding protein</fullName>
    </submittedName>
</protein>
<dbReference type="PANTHER" id="PTHR43063">
    <property type="entry name" value="4FE-4S CLUSTER CONTAINING PARA FAMILY ATPASE PROTEIN"/>
    <property type="match status" value="1"/>
</dbReference>
<dbReference type="PROSITE" id="PS00198">
    <property type="entry name" value="4FE4S_FER_1"/>
    <property type="match status" value="2"/>
</dbReference>
<dbReference type="InterPro" id="IPR017900">
    <property type="entry name" value="4Fe4S_Fe_S_CS"/>
</dbReference>
<dbReference type="PROSITE" id="PS51379">
    <property type="entry name" value="4FE4S_FER_2"/>
    <property type="match status" value="2"/>
</dbReference>
<evidence type="ECO:0000256" key="3">
    <source>
        <dbReference type="ARBA" id="ARBA00023014"/>
    </source>
</evidence>
<keyword evidence="3" id="KW-0411">Iron-sulfur</keyword>
<keyword evidence="2" id="KW-0408">Iron</keyword>
<dbReference type="Gene3D" id="3.40.50.300">
    <property type="entry name" value="P-loop containing nucleotide triphosphate hydrolases"/>
    <property type="match status" value="1"/>
</dbReference>
<sequence>MIISVASGKGGTGKTLIATSLAFSIGENVQLLDCDVEEPNSHIFIKPQNKKTETVAVMVPRVDESLCDYCGKCSEVCEFNCIVVAKQKVLIFDNLCHACGGCVLFCPKKAIREEKREIGKLETGDRDGIRLVTGILNVSEAMAIPVISAVKNKTDKNKTVIIDSSPGTSCPMVAAVKGSDYCLLVTESTPFGLYDLSLAFEVVKKIGLPAGLVINKYDSGFGELEEYCKKVGLPVLLKIPEERKIAEVYSRGENLVEVFPEYKSKFIELFERIRK</sequence>
<evidence type="ECO:0000313" key="5">
    <source>
        <dbReference type="EMBL" id="OGC40828.1"/>
    </source>
</evidence>
<dbReference type="AlphaFoldDB" id="A0A1F4U795"/>
<comment type="caution">
    <text evidence="5">The sequence shown here is derived from an EMBL/GenBank/DDBJ whole genome shotgun (WGS) entry which is preliminary data.</text>
</comment>
<accession>A0A1F4U795</accession>
<dbReference type="Pfam" id="PF00037">
    <property type="entry name" value="Fer4"/>
    <property type="match status" value="1"/>
</dbReference>
<proteinExistence type="predicted"/>
<evidence type="ECO:0000259" key="4">
    <source>
        <dbReference type="PROSITE" id="PS51379"/>
    </source>
</evidence>
<dbReference type="SUPFAM" id="SSF54862">
    <property type="entry name" value="4Fe-4S ferredoxins"/>
    <property type="match status" value="1"/>
</dbReference>
<dbReference type="CDD" id="cd03110">
    <property type="entry name" value="SIMIBI_bact_arch"/>
    <property type="match status" value="1"/>
</dbReference>
<dbReference type="PANTHER" id="PTHR43063:SF1">
    <property type="entry name" value="4FE-4S CLUSTER CONTAINING PARA FAMILY ATPASE PROTEIN"/>
    <property type="match status" value="1"/>
</dbReference>
<dbReference type="Gene3D" id="3.30.70.20">
    <property type="match status" value="1"/>
</dbReference>
<dbReference type="GO" id="GO:0046872">
    <property type="term" value="F:metal ion binding"/>
    <property type="evidence" value="ECO:0007669"/>
    <property type="project" value="UniProtKB-KW"/>
</dbReference>
<feature type="domain" description="4Fe-4S ferredoxin-type" evidence="4">
    <location>
        <begin position="88"/>
        <end position="116"/>
    </location>
</feature>
<keyword evidence="1" id="KW-0479">Metal-binding</keyword>
<reference evidence="5 6" key="1">
    <citation type="journal article" date="2016" name="Nat. Commun.">
        <title>Thousands of microbial genomes shed light on interconnected biogeochemical processes in an aquifer system.</title>
        <authorList>
            <person name="Anantharaman K."/>
            <person name="Brown C.T."/>
            <person name="Hug L.A."/>
            <person name="Sharon I."/>
            <person name="Castelle C.J."/>
            <person name="Probst A.J."/>
            <person name="Thomas B.C."/>
            <person name="Singh A."/>
            <person name="Wilkins M.J."/>
            <person name="Karaoz U."/>
            <person name="Brodie E.L."/>
            <person name="Williams K.H."/>
            <person name="Hubbard S.S."/>
            <person name="Banfield J.F."/>
        </authorList>
    </citation>
    <scope>NUCLEOTIDE SEQUENCE [LARGE SCALE GENOMIC DNA]</scope>
</reference>
<evidence type="ECO:0000256" key="1">
    <source>
        <dbReference type="ARBA" id="ARBA00022723"/>
    </source>
</evidence>
<dbReference type="Pfam" id="PF01656">
    <property type="entry name" value="CbiA"/>
    <property type="match status" value="1"/>
</dbReference>
<dbReference type="SUPFAM" id="SSF52540">
    <property type="entry name" value="P-loop containing nucleoside triphosphate hydrolases"/>
    <property type="match status" value="1"/>
</dbReference>
<dbReference type="InterPro" id="IPR017896">
    <property type="entry name" value="4Fe4S_Fe-S-bd"/>
</dbReference>
<dbReference type="EMBL" id="MEUJ01000002">
    <property type="protein sequence ID" value="OGC40828.1"/>
    <property type="molecule type" value="Genomic_DNA"/>
</dbReference>